<gene>
    <name evidence="1" type="ORF">Pla175_48080</name>
</gene>
<dbReference type="Proteomes" id="UP000317429">
    <property type="component" value="Chromosome"/>
</dbReference>
<dbReference type="RefSeq" id="WP_197527109.1">
    <property type="nucleotide sequence ID" value="NZ_CP036291.1"/>
</dbReference>
<keyword evidence="2" id="KW-1185">Reference proteome</keyword>
<evidence type="ECO:0000313" key="1">
    <source>
        <dbReference type="EMBL" id="QDU91386.1"/>
    </source>
</evidence>
<dbReference type="AlphaFoldDB" id="A0A518DIV6"/>
<organism evidence="1 2">
    <name type="scientific">Pirellulimonas nuda</name>
    <dbReference type="NCBI Taxonomy" id="2528009"/>
    <lineage>
        <taxon>Bacteria</taxon>
        <taxon>Pseudomonadati</taxon>
        <taxon>Planctomycetota</taxon>
        <taxon>Planctomycetia</taxon>
        <taxon>Pirellulales</taxon>
        <taxon>Lacipirellulaceae</taxon>
        <taxon>Pirellulimonas</taxon>
    </lineage>
</organism>
<dbReference type="EMBL" id="CP036291">
    <property type="protein sequence ID" value="QDU91386.1"/>
    <property type="molecule type" value="Genomic_DNA"/>
</dbReference>
<sequence length="47" mass="5618">MTTCLSITAPRPRRLGVLLCVRTWIDLAQLHLQAARRYQNWRGRLRR</sequence>
<proteinExistence type="predicted"/>
<evidence type="ECO:0000313" key="2">
    <source>
        <dbReference type="Proteomes" id="UP000317429"/>
    </source>
</evidence>
<accession>A0A518DIV6</accession>
<reference evidence="1 2" key="1">
    <citation type="submission" date="2019-02" db="EMBL/GenBank/DDBJ databases">
        <title>Deep-cultivation of Planctomycetes and their phenomic and genomic characterization uncovers novel biology.</title>
        <authorList>
            <person name="Wiegand S."/>
            <person name="Jogler M."/>
            <person name="Boedeker C."/>
            <person name="Pinto D."/>
            <person name="Vollmers J."/>
            <person name="Rivas-Marin E."/>
            <person name="Kohn T."/>
            <person name="Peeters S.H."/>
            <person name="Heuer A."/>
            <person name="Rast P."/>
            <person name="Oberbeckmann S."/>
            <person name="Bunk B."/>
            <person name="Jeske O."/>
            <person name="Meyerdierks A."/>
            <person name="Storesund J.E."/>
            <person name="Kallscheuer N."/>
            <person name="Luecker S."/>
            <person name="Lage O.M."/>
            <person name="Pohl T."/>
            <person name="Merkel B.J."/>
            <person name="Hornburger P."/>
            <person name="Mueller R.-W."/>
            <person name="Bruemmer F."/>
            <person name="Labrenz M."/>
            <person name="Spormann A.M."/>
            <person name="Op den Camp H."/>
            <person name="Overmann J."/>
            <person name="Amann R."/>
            <person name="Jetten M.S.M."/>
            <person name="Mascher T."/>
            <person name="Medema M.H."/>
            <person name="Devos D.P."/>
            <person name="Kaster A.-K."/>
            <person name="Ovreas L."/>
            <person name="Rohde M."/>
            <person name="Galperin M.Y."/>
            <person name="Jogler C."/>
        </authorList>
    </citation>
    <scope>NUCLEOTIDE SEQUENCE [LARGE SCALE GENOMIC DNA]</scope>
    <source>
        <strain evidence="1 2">Pla175</strain>
    </source>
</reference>
<name>A0A518DIV6_9BACT</name>
<dbReference type="KEGG" id="pnd:Pla175_48080"/>
<protein>
    <submittedName>
        <fullName evidence="1">Uncharacterized protein</fullName>
    </submittedName>
</protein>